<dbReference type="InterPro" id="IPR004131">
    <property type="entry name" value="PPase-energised_H-pump"/>
</dbReference>
<dbReference type="OrthoDB" id="53167at2157"/>
<comment type="subunit">
    <text evidence="9">Homodimer.</text>
</comment>
<keyword evidence="11" id="KW-1185">Reference proteome</keyword>
<keyword evidence="4 9" id="KW-0460">Magnesium</keyword>
<feature type="transmembrane region" description="Helical" evidence="9">
    <location>
        <begin position="225"/>
        <end position="247"/>
    </location>
</feature>
<evidence type="ECO:0000256" key="1">
    <source>
        <dbReference type="ARBA" id="ARBA00004127"/>
    </source>
</evidence>
<comment type="catalytic activity">
    <reaction evidence="9">
        <text>diphosphate + H2O + H(+)(in) = 2 phosphate + 2 H(+)(out)</text>
        <dbReference type="Rhea" id="RHEA:13973"/>
        <dbReference type="ChEBI" id="CHEBI:15377"/>
        <dbReference type="ChEBI" id="CHEBI:15378"/>
        <dbReference type="ChEBI" id="CHEBI:33019"/>
        <dbReference type="ChEBI" id="CHEBI:43474"/>
        <dbReference type="EC" id="7.1.3.1"/>
    </reaction>
</comment>
<feature type="transmembrane region" description="Helical" evidence="9">
    <location>
        <begin position="301"/>
        <end position="319"/>
    </location>
</feature>
<keyword evidence="9" id="KW-1003">Cell membrane</keyword>
<sequence>MAFEDMLPIGASIASMAVAAGLAGWVGRQHSGTEKMMSISSAVRTGAMAFLRREFKIVIPVAVALAVIIGFASGFSNGAAFAVGAALSGLAGLIALRITVKAAVRAAQATSKGLGPAFAAAFRGGATVGLSVPAMALIAITVLFFVFPDPLTIAGVGIGASLIALFIRAGGGIFTKAADLGADLVGKVEAGIPEDDPRNPATIADNVGDNVGDAAGMGSDVYESYIVTILAAMLLGALIVPTSLQAIGGDRFALTTLPIIGIEVNPLVIYPMLIGASGLIASIIGAMTITSRKISDPMKPLDIAFMVSAAIAIALNFFFTTSFLGYNVLSYALFATTVVGVILVPVIQRITDYYTNYKYKPVKEISDSTKWGYASNTLAGIIMGMQSTGPFMLSIVVVLGISYGITFGITQDPLVGIYGTAMAAMAMLSLAGIVLCIDAFGPISDNAGGIVEMTGMGEENRAITDKIDAAGNTTKAITKGFAIASAGLAALAMIQAFQHEADKIFPAMTFEYSLSDVGLVIGLLIGGLIPFFVTSQLIAGVSRSASKMVDEVRRQFKEIPGILDGKATPDYAKCVDIATGASLRELWKPALVTVAAPIITGILLGPTAVAGVLMGAVVSGLFLAYHLANSGGAWDNAKKYIEMQGKKKTEAHAVAVVGDLIGDPYKDTAGPALNTVIKLLNTVAIVFVPVFIAILAL</sequence>
<name>K0I8B6_NITGG</name>
<dbReference type="Pfam" id="PF03030">
    <property type="entry name" value="H_PPase"/>
    <property type="match status" value="1"/>
</dbReference>
<dbReference type="AlphaFoldDB" id="K0I8B6"/>
<protein>
    <recommendedName>
        <fullName evidence="9">K(+)-insensitive pyrophosphate-energized proton pump</fullName>
        <ecNumber evidence="9">7.1.3.1</ecNumber>
    </recommendedName>
    <alternativeName>
        <fullName evidence="9">Membrane-bound proton-translocating pyrophosphatase</fullName>
    </alternativeName>
    <alternativeName>
        <fullName evidence="9">Pyrophosphate-energized inorganic pyrophosphatase</fullName>
        <shortName evidence="9">H(+)-PPase</shortName>
    </alternativeName>
</protein>
<feature type="transmembrane region" description="Helical" evidence="9">
    <location>
        <begin position="81"/>
        <end position="100"/>
    </location>
</feature>
<keyword evidence="8 9" id="KW-0472">Membrane</keyword>
<evidence type="ECO:0000256" key="5">
    <source>
        <dbReference type="ARBA" id="ARBA00022967"/>
    </source>
</evidence>
<dbReference type="NCBIfam" id="TIGR01104">
    <property type="entry name" value="V_PPase"/>
    <property type="match status" value="1"/>
</dbReference>
<dbReference type="GO" id="GO:0009678">
    <property type="term" value="F:diphosphate hydrolysis-driven proton transmembrane transporter activity"/>
    <property type="evidence" value="ECO:0007669"/>
    <property type="project" value="UniProtKB-UniRule"/>
</dbReference>
<feature type="transmembrane region" description="Helical" evidence="9">
    <location>
        <begin position="331"/>
        <end position="350"/>
    </location>
</feature>
<evidence type="ECO:0000313" key="11">
    <source>
        <dbReference type="Proteomes" id="UP000008037"/>
    </source>
</evidence>
<dbReference type="Proteomes" id="UP000008037">
    <property type="component" value="Chromosome"/>
</dbReference>
<feature type="transmembrane region" description="Helical" evidence="9">
    <location>
        <begin position="57"/>
        <end position="75"/>
    </location>
</feature>
<keyword evidence="5 9" id="KW-1278">Translocase</keyword>
<dbReference type="GO" id="GO:0005886">
    <property type="term" value="C:plasma membrane"/>
    <property type="evidence" value="ECO:0007669"/>
    <property type="project" value="UniProtKB-SubCell"/>
</dbReference>
<evidence type="ECO:0000256" key="2">
    <source>
        <dbReference type="ARBA" id="ARBA00022448"/>
    </source>
</evidence>
<dbReference type="HAMAP" id="MF_01129">
    <property type="entry name" value="PPase_energized_pump"/>
    <property type="match status" value="1"/>
</dbReference>
<keyword evidence="7 9" id="KW-0406">Ion transport</keyword>
<feature type="transmembrane region" description="Helical" evidence="9">
    <location>
        <begin position="517"/>
        <end position="539"/>
    </location>
</feature>
<dbReference type="GO" id="GO:0000287">
    <property type="term" value="F:magnesium ion binding"/>
    <property type="evidence" value="ECO:0007669"/>
    <property type="project" value="UniProtKB-UniRule"/>
</dbReference>
<comment type="function">
    <text evidence="9">Proton pump that utilizes the energy of pyrophosphate hydrolysis as the driving force for proton movement across the membrane. Generates a proton motive force.</text>
</comment>
<evidence type="ECO:0000256" key="4">
    <source>
        <dbReference type="ARBA" id="ARBA00022842"/>
    </source>
</evidence>
<dbReference type="HOGENOM" id="CLU_008743_3_1_2"/>
<keyword evidence="10" id="KW-0378">Hydrolase</keyword>
<feature type="transmembrane region" description="Helical" evidence="9">
    <location>
        <begin position="415"/>
        <end position="437"/>
    </location>
</feature>
<dbReference type="KEGG" id="nga:Ngar_c05730"/>
<dbReference type="STRING" id="1237085.Ngar_c05730"/>
<evidence type="ECO:0000256" key="6">
    <source>
        <dbReference type="ARBA" id="ARBA00022989"/>
    </source>
</evidence>
<feature type="transmembrane region" description="Helical" evidence="9">
    <location>
        <begin position="676"/>
        <end position="696"/>
    </location>
</feature>
<comment type="cofactor">
    <cofactor evidence="9">
        <name>Mg(2+)</name>
        <dbReference type="ChEBI" id="CHEBI:18420"/>
    </cofactor>
</comment>
<dbReference type="GO" id="GO:0004427">
    <property type="term" value="F:inorganic diphosphate phosphatase activity"/>
    <property type="evidence" value="ECO:0007669"/>
    <property type="project" value="UniProtKB-UniRule"/>
</dbReference>
<dbReference type="EC" id="7.1.3.1" evidence="9"/>
<dbReference type="GeneID" id="13796747"/>
<dbReference type="RefSeq" id="WP_015018062.1">
    <property type="nucleotide sequence ID" value="NC_018719.1"/>
</dbReference>
<dbReference type="EMBL" id="CP002408">
    <property type="protein sequence ID" value="AFU57516.1"/>
    <property type="molecule type" value="Genomic_DNA"/>
</dbReference>
<evidence type="ECO:0000256" key="3">
    <source>
        <dbReference type="ARBA" id="ARBA00022692"/>
    </source>
</evidence>
<feature type="transmembrane region" description="Helical" evidence="9">
    <location>
        <begin position="391"/>
        <end position="409"/>
    </location>
</feature>
<dbReference type="GO" id="GO:0012505">
    <property type="term" value="C:endomembrane system"/>
    <property type="evidence" value="ECO:0007669"/>
    <property type="project" value="UniProtKB-SubCell"/>
</dbReference>
<evidence type="ECO:0000256" key="9">
    <source>
        <dbReference type="HAMAP-Rule" id="MF_01129"/>
    </source>
</evidence>
<comment type="subcellular location">
    <subcellularLocation>
        <location evidence="9">Cell membrane</location>
        <topology evidence="9">Multi-pass membrane protein</topology>
    </subcellularLocation>
    <subcellularLocation>
        <location evidence="1">Endomembrane system</location>
        <topology evidence="1">Multi-pass membrane protein</topology>
    </subcellularLocation>
</comment>
<evidence type="ECO:0000313" key="10">
    <source>
        <dbReference type="EMBL" id="AFU57516.1"/>
    </source>
</evidence>
<feature type="transmembrane region" description="Helical" evidence="9">
    <location>
        <begin position="121"/>
        <end position="147"/>
    </location>
</feature>
<comment type="similarity">
    <text evidence="9">Belongs to the H(+)-translocating pyrophosphatase (TC 3.A.10) family. K(+)-insensitive subfamily.</text>
</comment>
<gene>
    <name evidence="9 10" type="primary">hppA</name>
    <name evidence="10" type="ordered locus">Ngar_c05730</name>
</gene>
<dbReference type="PIRSF" id="PIRSF001265">
    <property type="entry name" value="H+-PPase"/>
    <property type="match status" value="1"/>
</dbReference>
<comment type="caution">
    <text evidence="9">Lacks conserved residue(s) required for the propagation of feature annotation.</text>
</comment>
<keyword evidence="3 9" id="KW-0812">Transmembrane</keyword>
<feature type="transmembrane region" description="Helical" evidence="9">
    <location>
        <begin position="267"/>
        <end position="289"/>
    </location>
</feature>
<accession>K0I8B6</accession>
<evidence type="ECO:0000256" key="8">
    <source>
        <dbReference type="ARBA" id="ARBA00023136"/>
    </source>
</evidence>
<keyword evidence="2 9" id="KW-0813">Transport</keyword>
<proteinExistence type="inferred from homology"/>
<dbReference type="InParanoid" id="K0I8B6"/>
<dbReference type="PATRIC" id="fig|1237085.11.peg.548"/>
<dbReference type="PANTHER" id="PTHR31998">
    <property type="entry name" value="K(+)-INSENSITIVE PYROPHOSPHATE-ENERGIZED PROTON PUMP"/>
    <property type="match status" value="1"/>
</dbReference>
<feature type="transmembrane region" description="Helical" evidence="9">
    <location>
        <begin position="153"/>
        <end position="174"/>
    </location>
</feature>
<feature type="transmembrane region" description="Helical" evidence="9">
    <location>
        <begin position="476"/>
        <end position="497"/>
    </location>
</feature>
<organism evidence="10 11">
    <name type="scientific">Nitrososphaera gargensis (strain Ga9.2)</name>
    <dbReference type="NCBI Taxonomy" id="1237085"/>
    <lineage>
        <taxon>Archaea</taxon>
        <taxon>Nitrososphaerota</taxon>
        <taxon>Nitrososphaeria</taxon>
        <taxon>Nitrososphaerales</taxon>
        <taxon>Nitrososphaeraceae</taxon>
        <taxon>Nitrososphaera</taxon>
    </lineage>
</organism>
<dbReference type="NCBIfam" id="NF001960">
    <property type="entry name" value="PRK00733.3-5"/>
    <property type="match status" value="1"/>
</dbReference>
<feature type="transmembrane region" description="Helical" evidence="9">
    <location>
        <begin position="6"/>
        <end position="27"/>
    </location>
</feature>
<feature type="site" description="Determinant of potassium independence" evidence="9">
    <location>
        <position position="475"/>
    </location>
</feature>
<evidence type="ECO:0000256" key="7">
    <source>
        <dbReference type="ARBA" id="ARBA00023065"/>
    </source>
</evidence>
<keyword evidence="6 9" id="KW-1133">Transmembrane helix</keyword>
<reference evidence="10 11" key="1">
    <citation type="journal article" date="2012" name="Environ. Microbiol.">
        <title>The genome of the ammonia-oxidizing Candidatus Nitrososphaera gargensis: insights into metabolic versatility and environmental adaptations.</title>
        <authorList>
            <person name="Spang A."/>
            <person name="Poehlein A."/>
            <person name="Offre P."/>
            <person name="Zumbragel S."/>
            <person name="Haider S."/>
            <person name="Rychlik N."/>
            <person name="Nowka B."/>
            <person name="Schmeisser C."/>
            <person name="Lebedeva E.V."/>
            <person name="Rattei T."/>
            <person name="Bohm C."/>
            <person name="Schmid M."/>
            <person name="Galushko A."/>
            <person name="Hatzenpichler R."/>
            <person name="Weinmaier T."/>
            <person name="Daniel R."/>
            <person name="Schleper C."/>
            <person name="Spieck E."/>
            <person name="Streit W."/>
            <person name="Wagner M."/>
        </authorList>
    </citation>
    <scope>NUCLEOTIDE SEQUENCE [LARGE SCALE GENOMIC DNA]</scope>
    <source>
        <strain evidence="11">Ga9.2</strain>
    </source>
</reference>
<keyword evidence="9" id="KW-0375">Hydrogen ion transport</keyword>
<feature type="transmembrane region" description="Helical" evidence="9">
    <location>
        <begin position="592"/>
        <end position="625"/>
    </location>
</feature>